<sequence>MTIQDPCPCGSELEYEDCCGQYHNGAVAPTVEALMRSRYSAFALDDADYLFQTWHPKMRRHDFELDDNPEWVQLQIISANEQDDHGTVHFRAFYREGRAIDMLEEESEFERIDGRWYYVDGKIS</sequence>
<dbReference type="InterPro" id="IPR032710">
    <property type="entry name" value="NTF2-like_dom_sf"/>
</dbReference>
<dbReference type="PANTHER" id="PTHR33747:SF1">
    <property type="entry name" value="ADENYLATE CYCLASE-ASSOCIATED CAP C-TERMINAL DOMAIN-CONTAINING PROTEIN"/>
    <property type="match status" value="1"/>
</dbReference>
<dbReference type="Pfam" id="PF02810">
    <property type="entry name" value="SEC-C"/>
    <property type="match status" value="1"/>
</dbReference>
<dbReference type="HAMAP" id="MF_00612">
    <property type="entry name" value="UPF0225"/>
    <property type="match status" value="1"/>
</dbReference>
<evidence type="ECO:0000259" key="3">
    <source>
        <dbReference type="Pfam" id="PF17775"/>
    </source>
</evidence>
<evidence type="ECO:0000313" key="4">
    <source>
        <dbReference type="EMBL" id="RUO40905.1"/>
    </source>
</evidence>
<comment type="caution">
    <text evidence="4">The sequence shown here is derived from an EMBL/GenBank/DDBJ whole genome shotgun (WGS) entry which is preliminary data.</text>
</comment>
<dbReference type="PANTHER" id="PTHR33747">
    <property type="entry name" value="UPF0225 PROTEIN SCO1677"/>
    <property type="match status" value="1"/>
</dbReference>
<reference evidence="5" key="1">
    <citation type="journal article" date="2018" name="Front. Microbiol.">
        <title>Genome-Based Analysis Reveals the Taxonomy and Diversity of the Family Idiomarinaceae.</title>
        <authorList>
            <person name="Liu Y."/>
            <person name="Lai Q."/>
            <person name="Shao Z."/>
        </authorList>
    </citation>
    <scope>NUCLEOTIDE SEQUENCE [LARGE SCALE GENOMIC DNA]</scope>
    <source>
        <strain evidence="5">KYW314</strain>
    </source>
</reference>
<protein>
    <recommendedName>
        <fullName evidence="2">UPF0225 protein CWE22_01530</fullName>
    </recommendedName>
</protein>
<dbReference type="InterPro" id="IPR004027">
    <property type="entry name" value="SEC_C_motif"/>
</dbReference>
<dbReference type="EMBL" id="PIPR01000001">
    <property type="protein sequence ID" value="RUO40905.1"/>
    <property type="molecule type" value="Genomic_DNA"/>
</dbReference>
<evidence type="ECO:0000256" key="1">
    <source>
        <dbReference type="ARBA" id="ARBA00010839"/>
    </source>
</evidence>
<evidence type="ECO:0000256" key="2">
    <source>
        <dbReference type="HAMAP-Rule" id="MF_00612"/>
    </source>
</evidence>
<proteinExistence type="inferred from homology"/>
<dbReference type="Pfam" id="PF17775">
    <property type="entry name" value="YchJ_M-like"/>
    <property type="match status" value="1"/>
</dbReference>
<keyword evidence="5" id="KW-1185">Reference proteome</keyword>
<dbReference type="Proteomes" id="UP000287766">
    <property type="component" value="Unassembled WGS sequence"/>
</dbReference>
<dbReference type="InterPro" id="IPR023006">
    <property type="entry name" value="YchJ-like"/>
</dbReference>
<dbReference type="SUPFAM" id="SSF54427">
    <property type="entry name" value="NTF2-like"/>
    <property type="match status" value="1"/>
</dbReference>
<gene>
    <name evidence="4" type="ORF">CWE22_01530</name>
</gene>
<accession>A0A7Z6ZTP4</accession>
<dbReference type="RefSeq" id="WP_169929640.1">
    <property type="nucleotide sequence ID" value="NZ_PIPR01000001.1"/>
</dbReference>
<name>A0A7Z6ZTP4_9GAMM</name>
<dbReference type="InterPro" id="IPR048469">
    <property type="entry name" value="YchJ-like_M"/>
</dbReference>
<feature type="domain" description="YchJ-like middle NTF2-like" evidence="3">
    <location>
        <begin position="30"/>
        <end position="121"/>
    </location>
</feature>
<dbReference type="Gene3D" id="3.10.450.50">
    <property type="match status" value="1"/>
</dbReference>
<dbReference type="SUPFAM" id="SSF103642">
    <property type="entry name" value="Sec-C motif"/>
    <property type="match status" value="1"/>
</dbReference>
<evidence type="ECO:0000313" key="5">
    <source>
        <dbReference type="Proteomes" id="UP000287766"/>
    </source>
</evidence>
<dbReference type="AlphaFoldDB" id="A0A7Z6ZTP4"/>
<organism evidence="4 5">
    <name type="scientific">Pseudidiomarina aestuarii</name>
    <dbReference type="NCBI Taxonomy" id="624146"/>
    <lineage>
        <taxon>Bacteria</taxon>
        <taxon>Pseudomonadati</taxon>
        <taxon>Pseudomonadota</taxon>
        <taxon>Gammaproteobacteria</taxon>
        <taxon>Alteromonadales</taxon>
        <taxon>Idiomarinaceae</taxon>
        <taxon>Pseudidiomarina</taxon>
    </lineage>
</organism>
<comment type="similarity">
    <text evidence="1 2">Belongs to the UPF0225 family.</text>
</comment>